<evidence type="ECO:0000313" key="1">
    <source>
        <dbReference type="EMBL" id="OWM73964.1"/>
    </source>
</evidence>
<proteinExistence type="predicted"/>
<dbReference type="AlphaFoldDB" id="A0A218WM93"/>
<accession>A0A218WM93</accession>
<reference evidence="2" key="1">
    <citation type="journal article" date="2017" name="Plant J.">
        <title>The pomegranate (Punica granatum L.) genome and the genomics of punicalagin biosynthesis.</title>
        <authorList>
            <person name="Qin G."/>
            <person name="Xu C."/>
            <person name="Ming R."/>
            <person name="Tang H."/>
            <person name="Guyot R."/>
            <person name="Kramer E.M."/>
            <person name="Hu Y."/>
            <person name="Yi X."/>
            <person name="Qi Y."/>
            <person name="Xu X."/>
            <person name="Gao Z."/>
            <person name="Pan H."/>
            <person name="Jian J."/>
            <person name="Tian Y."/>
            <person name="Yue Z."/>
            <person name="Xu Y."/>
        </authorList>
    </citation>
    <scope>NUCLEOTIDE SEQUENCE [LARGE SCALE GENOMIC DNA]</scope>
    <source>
        <strain evidence="2">cv. Dabenzi</strain>
    </source>
</reference>
<name>A0A218WM93_PUNGR</name>
<dbReference type="Proteomes" id="UP000197138">
    <property type="component" value="Unassembled WGS sequence"/>
</dbReference>
<protein>
    <submittedName>
        <fullName evidence="1">Uncharacterized protein</fullName>
    </submittedName>
</protein>
<dbReference type="EMBL" id="MTKT01003937">
    <property type="protein sequence ID" value="OWM73964.1"/>
    <property type="molecule type" value="Genomic_DNA"/>
</dbReference>
<sequence length="70" mass="7979">MQSTMNRTETTNQFLSLCVFIFPLLGSQKNQRIGEKEPENTHKQREINLSSSNVSIIASREPIENRAPAF</sequence>
<evidence type="ECO:0000313" key="2">
    <source>
        <dbReference type="Proteomes" id="UP000197138"/>
    </source>
</evidence>
<organism evidence="1 2">
    <name type="scientific">Punica granatum</name>
    <name type="common">Pomegranate</name>
    <dbReference type="NCBI Taxonomy" id="22663"/>
    <lineage>
        <taxon>Eukaryota</taxon>
        <taxon>Viridiplantae</taxon>
        <taxon>Streptophyta</taxon>
        <taxon>Embryophyta</taxon>
        <taxon>Tracheophyta</taxon>
        <taxon>Spermatophyta</taxon>
        <taxon>Magnoliopsida</taxon>
        <taxon>eudicotyledons</taxon>
        <taxon>Gunneridae</taxon>
        <taxon>Pentapetalae</taxon>
        <taxon>rosids</taxon>
        <taxon>malvids</taxon>
        <taxon>Myrtales</taxon>
        <taxon>Lythraceae</taxon>
        <taxon>Punica</taxon>
    </lineage>
</organism>
<gene>
    <name evidence="1" type="ORF">CDL15_Pgr022235</name>
</gene>
<comment type="caution">
    <text evidence="1">The sequence shown here is derived from an EMBL/GenBank/DDBJ whole genome shotgun (WGS) entry which is preliminary data.</text>
</comment>